<sequence length="49" mass="5678">MKYVFVWMLRLNILTSIDTAFGWNNNSGDPHTTAPSFFITRIIGLKFEI</sequence>
<evidence type="ECO:0000313" key="2">
    <source>
        <dbReference type="Proteomes" id="UP000253846"/>
    </source>
</evidence>
<proteinExistence type="predicted"/>
<accession>A0A336NE46</accession>
<organism evidence="1 2">
    <name type="scientific">Bartonella grahamii</name>
    <dbReference type="NCBI Taxonomy" id="33045"/>
    <lineage>
        <taxon>Bacteria</taxon>
        <taxon>Pseudomonadati</taxon>
        <taxon>Pseudomonadota</taxon>
        <taxon>Alphaproteobacteria</taxon>
        <taxon>Hyphomicrobiales</taxon>
        <taxon>Bartonellaceae</taxon>
        <taxon>Bartonella</taxon>
    </lineage>
</organism>
<dbReference type="AlphaFoldDB" id="A0A336NE46"/>
<name>A0A336NE46_BARGR</name>
<reference evidence="1 2" key="1">
    <citation type="submission" date="2018-06" db="EMBL/GenBank/DDBJ databases">
        <authorList>
            <consortium name="Pathogen Informatics"/>
            <person name="Doyle S."/>
        </authorList>
    </citation>
    <scope>NUCLEOTIDE SEQUENCE [LARGE SCALE GENOMIC DNA]</scope>
    <source>
        <strain evidence="1 2">NCTC12860</strain>
    </source>
</reference>
<dbReference type="EMBL" id="UFTD01000002">
    <property type="protein sequence ID" value="SSZ40725.1"/>
    <property type="molecule type" value="Genomic_DNA"/>
</dbReference>
<protein>
    <submittedName>
        <fullName evidence="1">Uncharacterized protein</fullName>
    </submittedName>
</protein>
<dbReference type="Proteomes" id="UP000253846">
    <property type="component" value="Unassembled WGS sequence"/>
</dbReference>
<gene>
    <name evidence="1" type="ORF">NCTC12860_01881</name>
</gene>
<evidence type="ECO:0000313" key="1">
    <source>
        <dbReference type="EMBL" id="SSZ40725.1"/>
    </source>
</evidence>